<evidence type="ECO:0000313" key="5">
    <source>
        <dbReference type="Proteomes" id="UP000230709"/>
    </source>
</evidence>
<feature type="domain" description="DUF6537" evidence="3">
    <location>
        <begin position="950"/>
        <end position="1151"/>
    </location>
</feature>
<sequence length="1169" mass="127892">MADVIAGHAKTGPASGEVSLADRFDLSKPLVLLNGTQAIVRLLLMQKELDRRAGLHTAGFVSGYRGSPLGGMDAQLHRAKSVLEKNEILFMPGLNEDLAATAIWGAQQAEMRGEGKYDGVFSVWYGKGPGVDRSGDALRHVNLAGASRHGGVLALMGDDHTAESSTTAHQSEFMFVDVMMPILAPAGVQEILDYGLYGFAMSRFAGVWTGLKLIKDTVESTASVDGSLDRLRPAAPLDFVLPPGGLNIRPRDPVLAQEERMQESKRDAMLAFIRANRLNRIVTSGGANAKIGVVTVGKSYLDVRQAMDDLGIDEIKANEYGLRLYKIACPWPLEPQGLREFVRGLDLVIVVEEKRSLIEVQLREQLYGSAHQPVCIGKKDEQGDWLFPVKGSLDANEIAIAIGRRLLKYQRSDELEARVTRLERLQARRHAMSDVAVRVPHFCSGCPHSTSTHVPEGARAYTGIGCHYMAQWMDRSTEGYTHMGGEGANWIGEAPFSTRKHVFQNLGDGTYNHSGSLAIRFAVATKTNITFKILFNGVVAMTGGQKHEGELTVEAIAQQVAAEGVAKIALVSDEPHKYSADIQWPAGLEIHHRNVINRVQSELAETEGVTVLIYDQTCATEKRRGRKRGEYPDPDVRVVINELVCEGCGDCGRASNCVSVQPLETEFGRKRRIDQSSCNKDLSCLEGFCPSFVTVHGARMKKAALPSQTQCPAPPDPVTPEIGRLPYGVLVAGMGGTGVVTVSAILGMAAHLEGKGVGVIDMAGLAQKGGAVYCHVKIGRTRDDVHAIRIAAGEADLVLGCDLVVSGARQVLSAFDTGRTYALVNRAQVFPGDIERDPDFTLPVERIERAIRDAAGDRADFLDVTELALALLGDSIAANMFMLGYAWQKGRLPLSEAALLRAIELNGEAVAMNHSAFAWGRRAAHDLESVEAVVASLRARNETRDLSRTLDEVIDRRVAFLTDYQNAAYAARYRARIETVRRLEKERLPGVSALTEAVARNLFKLMSAKDEFEVARLYTDGSFKRQLDEIFEGDLRMELHLAPNLVSFQCKNDIGGSRKITFGPWMFQVLKLLARFRGLRGTILDPFRPDADRIAERKMLADYQALLDDILPRLSPANHGTAVALARIPEKIRGFGHIRARNTEEARAEMARLCGEFHTARADVKLAAE</sequence>
<dbReference type="SUPFAM" id="SSF52922">
    <property type="entry name" value="TK C-terminal domain-like"/>
    <property type="match status" value="1"/>
</dbReference>
<dbReference type="Gene3D" id="3.40.50.970">
    <property type="match status" value="1"/>
</dbReference>
<evidence type="ECO:0000259" key="2">
    <source>
        <dbReference type="Pfam" id="PF01558"/>
    </source>
</evidence>
<dbReference type="PANTHER" id="PTHR48084">
    <property type="entry name" value="2-OXOGLUTARATE OXIDOREDUCTASE SUBUNIT KORB-RELATED"/>
    <property type="match status" value="1"/>
</dbReference>
<reference evidence="5" key="1">
    <citation type="submission" date="2017-10" db="EMBL/GenBank/DDBJ databases">
        <title>Completed PacBio SMRT sequence of Methylosinus trichosporium OB3b reveals presence of a third large plasmid.</title>
        <authorList>
            <person name="Charles T.C."/>
            <person name="Lynch M.D.J."/>
            <person name="Heil J.R."/>
            <person name="Cheng J."/>
        </authorList>
    </citation>
    <scope>NUCLEOTIDE SEQUENCE [LARGE SCALE GENOMIC DNA]</scope>
    <source>
        <strain evidence="5">OB3b</strain>
    </source>
</reference>
<dbReference type="KEGG" id="mtw:CQW49_01820"/>
<name>A0A2D2CVM0_METT3</name>
<dbReference type="EC" id="1.2.7.8" evidence="4"/>
<accession>A0A2D2CVM0</accession>
<dbReference type="InterPro" id="IPR019752">
    <property type="entry name" value="Pyrv/ketoisovalerate_OxRed_cat"/>
</dbReference>
<dbReference type="GO" id="GO:0043805">
    <property type="term" value="F:indolepyruvate ferredoxin oxidoreductase activity"/>
    <property type="evidence" value="ECO:0007669"/>
    <property type="project" value="UniProtKB-EC"/>
</dbReference>
<dbReference type="CDD" id="cd07034">
    <property type="entry name" value="TPP_PYR_PFOR_IOR-alpha_like"/>
    <property type="match status" value="1"/>
</dbReference>
<feature type="domain" description="Pyruvate/ketoisovalerate oxidoreductase catalytic" evidence="2">
    <location>
        <begin position="735"/>
        <end position="921"/>
    </location>
</feature>
<dbReference type="NCBIfam" id="NF009588">
    <property type="entry name" value="PRK13029.1"/>
    <property type="match status" value="1"/>
</dbReference>
<dbReference type="STRING" id="595536.GCA_000178815_00580"/>
<dbReference type="Gene3D" id="3.40.920.10">
    <property type="entry name" value="Pyruvate-ferredoxin oxidoreductase, PFOR, domain III"/>
    <property type="match status" value="1"/>
</dbReference>
<organism evidence="4 5">
    <name type="scientific">Methylosinus trichosporium (strain ATCC 35070 / NCIMB 11131 / UNIQEM 75 / OB3b)</name>
    <dbReference type="NCBI Taxonomy" id="595536"/>
    <lineage>
        <taxon>Bacteria</taxon>
        <taxon>Pseudomonadati</taxon>
        <taxon>Pseudomonadota</taxon>
        <taxon>Alphaproteobacteria</taxon>
        <taxon>Hyphomicrobiales</taxon>
        <taxon>Methylocystaceae</taxon>
        <taxon>Methylosinus</taxon>
    </lineage>
</organism>
<keyword evidence="1 4" id="KW-0560">Oxidoreductase</keyword>
<dbReference type="AlphaFoldDB" id="A0A2D2CVM0"/>
<dbReference type="Pfam" id="PF20169">
    <property type="entry name" value="DUF6537"/>
    <property type="match status" value="1"/>
</dbReference>
<dbReference type="SUPFAM" id="SSF53323">
    <property type="entry name" value="Pyruvate-ferredoxin oxidoreductase, PFOR, domain III"/>
    <property type="match status" value="1"/>
</dbReference>
<evidence type="ECO:0000313" key="4">
    <source>
        <dbReference type="EMBL" id="ATQ66770.1"/>
    </source>
</evidence>
<dbReference type="InterPro" id="IPR046667">
    <property type="entry name" value="DUF6537"/>
</dbReference>
<dbReference type="InterPro" id="IPR002880">
    <property type="entry name" value="Pyrv_Fd/Flavodoxin_OxRdtase_N"/>
</dbReference>
<dbReference type="InterPro" id="IPR051457">
    <property type="entry name" value="2-oxoacid:Fd_oxidoreductase"/>
</dbReference>
<keyword evidence="4" id="KW-0670">Pyruvate</keyword>
<dbReference type="SUPFAM" id="SSF52518">
    <property type="entry name" value="Thiamin diphosphate-binding fold (THDP-binding)"/>
    <property type="match status" value="2"/>
</dbReference>
<gene>
    <name evidence="4" type="ORF">CQW49_01820</name>
</gene>
<dbReference type="Proteomes" id="UP000230709">
    <property type="component" value="Chromosome"/>
</dbReference>
<evidence type="ECO:0000259" key="3">
    <source>
        <dbReference type="Pfam" id="PF20169"/>
    </source>
</evidence>
<dbReference type="InterPro" id="IPR029061">
    <property type="entry name" value="THDP-binding"/>
</dbReference>
<keyword evidence="5" id="KW-1185">Reference proteome</keyword>
<protein>
    <submittedName>
        <fullName evidence="4">Indolepyruvate ferredoxin oxidoreductase</fullName>
        <ecNumber evidence="4">1.2.7.8</ecNumber>
    </submittedName>
</protein>
<evidence type="ECO:0000256" key="1">
    <source>
        <dbReference type="ARBA" id="ARBA00023002"/>
    </source>
</evidence>
<dbReference type="Pfam" id="PF01558">
    <property type="entry name" value="POR"/>
    <property type="match status" value="1"/>
</dbReference>
<dbReference type="NCBIfam" id="NF009589">
    <property type="entry name" value="PRK13030.1"/>
    <property type="match status" value="1"/>
</dbReference>
<dbReference type="EMBL" id="CP023737">
    <property type="protein sequence ID" value="ATQ66770.1"/>
    <property type="molecule type" value="Genomic_DNA"/>
</dbReference>
<dbReference type="RefSeq" id="WP_003615708.1">
    <property type="nucleotide sequence ID" value="NZ_ADVE02000001.1"/>
</dbReference>
<proteinExistence type="predicted"/>
<dbReference type="PANTHER" id="PTHR48084:SF3">
    <property type="entry name" value="SUBUNIT OF PYRUVATE:FLAVODOXIN OXIDOREDUCTASE"/>
    <property type="match status" value="1"/>
</dbReference>
<dbReference type="InterPro" id="IPR002869">
    <property type="entry name" value="Pyrv_flavodox_OxRed_cen"/>
</dbReference>
<dbReference type="InterPro" id="IPR009014">
    <property type="entry name" value="Transketo_C/PFOR_II"/>
</dbReference>